<dbReference type="GO" id="GO:0016020">
    <property type="term" value="C:membrane"/>
    <property type="evidence" value="ECO:0007669"/>
    <property type="project" value="UniProtKB-SubCell"/>
</dbReference>
<evidence type="ECO:0000313" key="8">
    <source>
        <dbReference type="Proteomes" id="UP000565785"/>
    </source>
</evidence>
<dbReference type="AlphaFoldDB" id="A0A7L1N2Q3"/>
<keyword evidence="4 6" id="KW-1133">Transmembrane helix</keyword>
<feature type="non-terminal residue" evidence="7">
    <location>
        <position position="70"/>
    </location>
</feature>
<dbReference type="EMBL" id="VXBP01001719">
    <property type="protein sequence ID" value="NXN93133.1"/>
    <property type="molecule type" value="Genomic_DNA"/>
</dbReference>
<dbReference type="Pfam" id="PF15128">
    <property type="entry name" value="T_cell_tran_alt"/>
    <property type="match status" value="1"/>
</dbReference>
<dbReference type="InterPro" id="IPR016560">
    <property type="entry name" value="TCTA"/>
</dbReference>
<comment type="similarity">
    <text evidence="2">Belongs to the TCTA family.</text>
</comment>
<feature type="non-terminal residue" evidence="7">
    <location>
        <position position="1"/>
    </location>
</feature>
<proteinExistence type="inferred from homology"/>
<protein>
    <submittedName>
        <fullName evidence="7">TCTA protein</fullName>
    </submittedName>
</protein>
<keyword evidence="5 6" id="KW-0472">Membrane</keyword>
<evidence type="ECO:0000256" key="3">
    <source>
        <dbReference type="ARBA" id="ARBA00022692"/>
    </source>
</evidence>
<dbReference type="Proteomes" id="UP000565785">
    <property type="component" value="Unassembled WGS sequence"/>
</dbReference>
<evidence type="ECO:0000313" key="7">
    <source>
        <dbReference type="EMBL" id="NXN93133.1"/>
    </source>
</evidence>
<evidence type="ECO:0000256" key="4">
    <source>
        <dbReference type="ARBA" id="ARBA00022989"/>
    </source>
</evidence>
<evidence type="ECO:0000256" key="2">
    <source>
        <dbReference type="ARBA" id="ARBA00007537"/>
    </source>
</evidence>
<evidence type="ECO:0000256" key="1">
    <source>
        <dbReference type="ARBA" id="ARBA00004370"/>
    </source>
</evidence>
<sequence>ARARPSAAMLWRALSALGRELSAEWAAQDMRAALCQLLLLWLGVSLLGICLAWRVYGGTVAALCYRSGPA</sequence>
<keyword evidence="8" id="KW-1185">Reference proteome</keyword>
<accession>A0A7L1N2Q3</accession>
<keyword evidence="3 6" id="KW-0812">Transmembrane</keyword>
<evidence type="ECO:0000256" key="6">
    <source>
        <dbReference type="SAM" id="Phobius"/>
    </source>
</evidence>
<name>A0A7L1N2Q3_RHICY</name>
<comment type="caution">
    <text evidence="7">The sequence shown here is derived from an EMBL/GenBank/DDBJ whole genome shotgun (WGS) entry which is preliminary data.</text>
</comment>
<dbReference type="GO" id="GO:0072675">
    <property type="term" value="P:osteoclast fusion"/>
    <property type="evidence" value="ECO:0007669"/>
    <property type="project" value="TreeGrafter"/>
</dbReference>
<reference evidence="7 8" key="1">
    <citation type="submission" date="2019-09" db="EMBL/GenBank/DDBJ databases">
        <title>Bird 10,000 Genomes (B10K) Project - Family phase.</title>
        <authorList>
            <person name="Zhang G."/>
        </authorList>
    </citation>
    <scope>NUCLEOTIDE SEQUENCE [LARGE SCALE GENOMIC DNA]</scope>
    <source>
        <strain evidence="7">B10K-DU-002-35</strain>
        <tissue evidence="7">Muscle</tissue>
    </source>
</reference>
<evidence type="ECO:0000256" key="5">
    <source>
        <dbReference type="ARBA" id="ARBA00023136"/>
    </source>
</evidence>
<dbReference type="PANTHER" id="PTHR32267">
    <property type="entry name" value="T-CELL LEUKEMIA TRANSLOCATION-ALTERED GENE PROTEIN"/>
    <property type="match status" value="1"/>
</dbReference>
<gene>
    <name evidence="7" type="primary">Tcta</name>
    <name evidence="7" type="ORF">RHICYA_R16288</name>
</gene>
<organism evidence="7 8">
    <name type="scientific">Rhinopomastus cyanomelas</name>
    <name type="common">Common scimitarbill</name>
    <dbReference type="NCBI Taxonomy" id="113115"/>
    <lineage>
        <taxon>Eukaryota</taxon>
        <taxon>Metazoa</taxon>
        <taxon>Chordata</taxon>
        <taxon>Craniata</taxon>
        <taxon>Vertebrata</taxon>
        <taxon>Euteleostomi</taxon>
        <taxon>Archelosauria</taxon>
        <taxon>Archosauria</taxon>
        <taxon>Dinosauria</taxon>
        <taxon>Saurischia</taxon>
        <taxon>Theropoda</taxon>
        <taxon>Coelurosauria</taxon>
        <taxon>Aves</taxon>
        <taxon>Neognathae</taxon>
        <taxon>Neoaves</taxon>
        <taxon>Telluraves</taxon>
        <taxon>Coraciimorphae</taxon>
        <taxon>Bucerotiformes</taxon>
        <taxon>Rhinopomastidae</taxon>
        <taxon>Rhinopomastus</taxon>
    </lineage>
</organism>
<dbReference type="OrthoDB" id="9529463at2759"/>
<dbReference type="PANTHER" id="PTHR32267:SF2">
    <property type="entry name" value="T-CELL LEUKEMIA TRANSLOCATION-ALTERED GENE PROTEIN"/>
    <property type="match status" value="1"/>
</dbReference>
<comment type="subcellular location">
    <subcellularLocation>
        <location evidence="1">Membrane</location>
    </subcellularLocation>
</comment>
<feature type="transmembrane region" description="Helical" evidence="6">
    <location>
        <begin position="38"/>
        <end position="56"/>
    </location>
</feature>